<dbReference type="SMART" id="SM00100">
    <property type="entry name" value="cNMP"/>
    <property type="match status" value="1"/>
</dbReference>
<dbReference type="Gene3D" id="2.60.120.10">
    <property type="entry name" value="Jelly Rolls"/>
    <property type="match status" value="1"/>
</dbReference>
<dbReference type="PROSITE" id="PS50042">
    <property type="entry name" value="CNMP_BINDING_3"/>
    <property type="match status" value="1"/>
</dbReference>
<feature type="region of interest" description="Disordered" evidence="3">
    <location>
        <begin position="1"/>
        <end position="22"/>
    </location>
</feature>
<organism evidence="5 6">
    <name type="scientific">Archangium lansingense</name>
    <dbReference type="NCBI Taxonomy" id="2995310"/>
    <lineage>
        <taxon>Bacteria</taxon>
        <taxon>Pseudomonadati</taxon>
        <taxon>Myxococcota</taxon>
        <taxon>Myxococcia</taxon>
        <taxon>Myxococcales</taxon>
        <taxon>Cystobacterineae</taxon>
        <taxon>Archangiaceae</taxon>
        <taxon>Archangium</taxon>
    </lineage>
</organism>
<dbReference type="SUPFAM" id="SSF51206">
    <property type="entry name" value="cAMP-binding domain-like"/>
    <property type="match status" value="1"/>
</dbReference>
<accession>A0ABT4A9W1</accession>
<keyword evidence="2" id="KW-0560">Oxidoreductase</keyword>
<comment type="caution">
    <text evidence="5">The sequence shown here is derived from an EMBL/GenBank/DDBJ whole genome shotgun (WGS) entry which is preliminary data.</text>
</comment>
<dbReference type="PRINTS" id="PR00368">
    <property type="entry name" value="FADPNR"/>
</dbReference>
<dbReference type="RefSeq" id="WP_267537218.1">
    <property type="nucleotide sequence ID" value="NZ_JAPNKA010000001.1"/>
</dbReference>
<dbReference type="EMBL" id="JAPNKA010000001">
    <property type="protein sequence ID" value="MCY1078435.1"/>
    <property type="molecule type" value="Genomic_DNA"/>
</dbReference>
<sequence>MGPPRVQSESERDPASPDARYAQTFPRLSPDMAARVSAYGTEEWLPKGTFLFQRGDRRIDFFFVLEGCIEILDFGPDGEPNLVVEHSEGQFTGELNLFNDREILVSGRTTTDSRVVRVKHADFRRLVTGEPDIGELIMRAFILRRVGLIQHSQGGVILIGPGHGANTLRLERFLIRNGYPHRLLDTEVDPAAGGFLACFKLTPDQLPVVIAPGRRVFHNPPNALLSDELGITESVDPGHSYDLVVVGAGPGGLAAAVYAASEGLETLVIEALAPGGQAGTSSKIENYLGFPTGISGQALAGRAQVQAQKFGARLLISRAVTGIDCERTPYRLRMEDGRTVMARAVVIATGARYRKLDVPQLERFEGQGIHYAATAMEAQLCTGEEVVVVGGGNSAGQAAVFLSRTVARVHVLVRGRGLAATMSDYLVQRIHSSPRITLHTRTELTALDGDTLLREVTWINRDTGEVSTHRIGNVFVMIGAEPNTEWLQGCLELDNKGFVKTGYDAEGHPLASPYETTRLGIYAVGDVRSGSVKRVASSVGEGSVVVQAIHRYLNPMPVGPAPVEMTVSP</sequence>
<dbReference type="Gene3D" id="3.50.50.60">
    <property type="entry name" value="FAD/NAD(P)-binding domain"/>
    <property type="match status" value="2"/>
</dbReference>
<evidence type="ECO:0000256" key="1">
    <source>
        <dbReference type="ARBA" id="ARBA00022630"/>
    </source>
</evidence>
<dbReference type="InterPro" id="IPR014710">
    <property type="entry name" value="RmlC-like_jellyroll"/>
</dbReference>
<dbReference type="InterPro" id="IPR050097">
    <property type="entry name" value="Ferredoxin-NADP_redctase_2"/>
</dbReference>
<dbReference type="InterPro" id="IPR023753">
    <property type="entry name" value="FAD/NAD-binding_dom"/>
</dbReference>
<evidence type="ECO:0000313" key="5">
    <source>
        <dbReference type="EMBL" id="MCY1078435.1"/>
    </source>
</evidence>
<dbReference type="InterPro" id="IPR000595">
    <property type="entry name" value="cNMP-bd_dom"/>
</dbReference>
<keyword evidence="1" id="KW-0285">Flavoprotein</keyword>
<keyword evidence="6" id="KW-1185">Reference proteome</keyword>
<gene>
    <name evidence="5" type="ORF">OV287_28560</name>
</gene>
<name>A0ABT4A9W1_9BACT</name>
<dbReference type="Pfam" id="PF00027">
    <property type="entry name" value="cNMP_binding"/>
    <property type="match status" value="1"/>
</dbReference>
<dbReference type="InterPro" id="IPR036188">
    <property type="entry name" value="FAD/NAD-bd_sf"/>
</dbReference>
<protein>
    <submittedName>
        <fullName evidence="5">FAD-dependent oxidoreductase</fullName>
    </submittedName>
</protein>
<dbReference type="Proteomes" id="UP001207654">
    <property type="component" value="Unassembled WGS sequence"/>
</dbReference>
<feature type="domain" description="Cyclic nucleotide-binding" evidence="4">
    <location>
        <begin position="24"/>
        <end position="144"/>
    </location>
</feature>
<dbReference type="PRINTS" id="PR00469">
    <property type="entry name" value="PNDRDTASEII"/>
</dbReference>
<evidence type="ECO:0000256" key="3">
    <source>
        <dbReference type="SAM" id="MobiDB-lite"/>
    </source>
</evidence>
<dbReference type="InterPro" id="IPR018490">
    <property type="entry name" value="cNMP-bd_dom_sf"/>
</dbReference>
<dbReference type="SUPFAM" id="SSF51905">
    <property type="entry name" value="FAD/NAD(P)-binding domain"/>
    <property type="match status" value="1"/>
</dbReference>
<dbReference type="CDD" id="cd00038">
    <property type="entry name" value="CAP_ED"/>
    <property type="match status" value="1"/>
</dbReference>
<evidence type="ECO:0000256" key="2">
    <source>
        <dbReference type="ARBA" id="ARBA00023002"/>
    </source>
</evidence>
<dbReference type="Pfam" id="PF07992">
    <property type="entry name" value="Pyr_redox_2"/>
    <property type="match status" value="1"/>
</dbReference>
<reference evidence="5 6" key="1">
    <citation type="submission" date="2022-11" db="EMBL/GenBank/DDBJ databases">
        <title>Minimal conservation of predation-associated metabolite biosynthetic gene clusters underscores biosynthetic potential of Myxococcota including descriptions for ten novel species: Archangium lansinium sp. nov., Myxococcus landrumus sp. nov., Nannocystis bai.</title>
        <authorList>
            <person name="Ahearne A."/>
            <person name="Stevens C."/>
            <person name="Phillips K."/>
        </authorList>
    </citation>
    <scope>NUCLEOTIDE SEQUENCE [LARGE SCALE GENOMIC DNA]</scope>
    <source>
        <strain evidence="5 6">MIWBW</strain>
    </source>
</reference>
<evidence type="ECO:0000259" key="4">
    <source>
        <dbReference type="PROSITE" id="PS50042"/>
    </source>
</evidence>
<evidence type="ECO:0000313" key="6">
    <source>
        <dbReference type="Proteomes" id="UP001207654"/>
    </source>
</evidence>
<dbReference type="PANTHER" id="PTHR48105">
    <property type="entry name" value="THIOREDOXIN REDUCTASE 1-RELATED-RELATED"/>
    <property type="match status" value="1"/>
</dbReference>
<proteinExistence type="predicted"/>